<accession>A0A6A0A972</accession>
<dbReference type="Proteomes" id="UP000485058">
    <property type="component" value="Unassembled WGS sequence"/>
</dbReference>
<sequence>MNPDRTLAEQYNADRRLDDGELAGTVLDSSTRGARLVFQKLKRRDQCTEPGSSHDSTPSTANEPT</sequence>
<keyword evidence="3" id="KW-1185">Reference proteome</keyword>
<feature type="compositionally biased region" description="Polar residues" evidence="1">
    <location>
        <begin position="49"/>
        <end position="65"/>
    </location>
</feature>
<evidence type="ECO:0000256" key="1">
    <source>
        <dbReference type="SAM" id="MobiDB-lite"/>
    </source>
</evidence>
<protein>
    <submittedName>
        <fullName evidence="2">Uncharacterized protein</fullName>
    </submittedName>
</protein>
<comment type="caution">
    <text evidence="2">The sequence shown here is derived from an EMBL/GenBank/DDBJ whole genome shotgun (WGS) entry which is preliminary data.</text>
</comment>
<feature type="region of interest" description="Disordered" evidence="1">
    <location>
        <begin position="41"/>
        <end position="65"/>
    </location>
</feature>
<name>A0A6A0A972_HAELA</name>
<feature type="non-terminal residue" evidence="2">
    <location>
        <position position="65"/>
    </location>
</feature>
<reference evidence="2 3" key="1">
    <citation type="submission" date="2020-02" db="EMBL/GenBank/DDBJ databases">
        <title>Draft genome sequence of Haematococcus lacustris strain NIES-144.</title>
        <authorList>
            <person name="Morimoto D."/>
            <person name="Nakagawa S."/>
            <person name="Yoshida T."/>
            <person name="Sawayama S."/>
        </authorList>
    </citation>
    <scope>NUCLEOTIDE SEQUENCE [LARGE SCALE GENOMIC DNA]</scope>
    <source>
        <strain evidence="2 3">NIES-144</strain>
    </source>
</reference>
<dbReference type="EMBL" id="BLLF01004003">
    <property type="protein sequence ID" value="GFH28714.1"/>
    <property type="molecule type" value="Genomic_DNA"/>
</dbReference>
<proteinExistence type="predicted"/>
<organism evidence="2 3">
    <name type="scientific">Haematococcus lacustris</name>
    <name type="common">Green alga</name>
    <name type="synonym">Haematococcus pluvialis</name>
    <dbReference type="NCBI Taxonomy" id="44745"/>
    <lineage>
        <taxon>Eukaryota</taxon>
        <taxon>Viridiplantae</taxon>
        <taxon>Chlorophyta</taxon>
        <taxon>core chlorophytes</taxon>
        <taxon>Chlorophyceae</taxon>
        <taxon>CS clade</taxon>
        <taxon>Chlamydomonadales</taxon>
        <taxon>Haematococcaceae</taxon>
        <taxon>Haematococcus</taxon>
    </lineage>
</organism>
<dbReference type="AlphaFoldDB" id="A0A6A0A972"/>
<gene>
    <name evidence="2" type="ORF">HaLaN_27252</name>
</gene>
<evidence type="ECO:0000313" key="2">
    <source>
        <dbReference type="EMBL" id="GFH28714.1"/>
    </source>
</evidence>
<evidence type="ECO:0000313" key="3">
    <source>
        <dbReference type="Proteomes" id="UP000485058"/>
    </source>
</evidence>